<dbReference type="SUPFAM" id="SSF143842">
    <property type="entry name" value="YwmB-like"/>
    <property type="match status" value="1"/>
</dbReference>
<dbReference type="AlphaFoldDB" id="A0A4Q0VWG0"/>
<reference evidence="2 3" key="1">
    <citation type="journal article" date="2019" name="Int. J. Syst. Evol. Microbiol.">
        <title>Anaerobacillus alkaliphilus sp. nov., a novel alkaliphilic and moderately halophilic bacterium.</title>
        <authorList>
            <person name="Borsodi A.K."/>
            <person name="Aszalos J.M."/>
            <person name="Bihari P."/>
            <person name="Nagy I."/>
            <person name="Schumann P."/>
            <person name="Sproer C."/>
            <person name="Kovacs A.L."/>
            <person name="Boka K."/>
            <person name="Dobosy P."/>
            <person name="Ovari M."/>
            <person name="Szili-Kovacs T."/>
            <person name="Toth E."/>
        </authorList>
    </citation>
    <scope>NUCLEOTIDE SEQUENCE [LARGE SCALE GENOMIC DNA]</scope>
    <source>
        <strain evidence="2 3">B16-10</strain>
    </source>
</reference>
<evidence type="ECO:0000313" key="2">
    <source>
        <dbReference type="EMBL" id="RXJ02916.1"/>
    </source>
</evidence>
<dbReference type="Proteomes" id="UP000290649">
    <property type="component" value="Unassembled WGS sequence"/>
</dbReference>
<dbReference type="Gene3D" id="3.30.2030.10">
    <property type="entry name" value="YwmB-like"/>
    <property type="match status" value="1"/>
</dbReference>
<feature type="transmembrane region" description="Helical" evidence="1">
    <location>
        <begin position="12"/>
        <end position="30"/>
    </location>
</feature>
<dbReference type="InterPro" id="IPR014794">
    <property type="entry name" value="DUF1779"/>
</dbReference>
<accession>A0A4Q0VWG0</accession>
<evidence type="ECO:0000256" key="1">
    <source>
        <dbReference type="SAM" id="Phobius"/>
    </source>
</evidence>
<comment type="caution">
    <text evidence="2">The sequence shown here is derived from an EMBL/GenBank/DDBJ whole genome shotgun (WGS) entry which is preliminary data.</text>
</comment>
<organism evidence="2 3">
    <name type="scientific">Anaerobacillus alkaliphilus</name>
    <dbReference type="NCBI Taxonomy" id="1548597"/>
    <lineage>
        <taxon>Bacteria</taxon>
        <taxon>Bacillati</taxon>
        <taxon>Bacillota</taxon>
        <taxon>Bacilli</taxon>
        <taxon>Bacillales</taxon>
        <taxon>Bacillaceae</taxon>
        <taxon>Anaerobacillus</taxon>
    </lineage>
</organism>
<gene>
    <name evidence="2" type="ORF">DS745_04850</name>
</gene>
<dbReference type="OrthoDB" id="2374820at2"/>
<protein>
    <recommendedName>
        <fullName evidence="4">YwmB family TATA-box binding protein</fullName>
    </recommendedName>
</protein>
<evidence type="ECO:0000313" key="3">
    <source>
        <dbReference type="Proteomes" id="UP000290649"/>
    </source>
</evidence>
<evidence type="ECO:0008006" key="4">
    <source>
        <dbReference type="Google" id="ProtNLM"/>
    </source>
</evidence>
<sequence length="261" mass="30141">MGNIQRKDIMQYVVYCIALLGLYFGISWSGEATDHKSTGELAKIIEVMDKHEIELTDWTLYTREHLNSWKTEGEYEEEFRLLKENTPEFTWEPLANDELRGQKKAVATRTYHDTRVTETLTYIVYPHNEQLHSYLIYNVHGEKKVTEDQWQTLDWIIQNRLEDLFQNNTKIFTCVSGNSSDKLNFGFKKQADALLADFSAQTIESLKEETFISISAYTNIWNNSLTTNNQNMNLQVAIRATQGLGGKTTVTIGTPIITTEY</sequence>
<proteinExistence type="predicted"/>
<keyword evidence="1" id="KW-0472">Membrane</keyword>
<name>A0A4Q0VWG0_9BACI</name>
<dbReference type="Pfam" id="PF08680">
    <property type="entry name" value="DUF1779"/>
    <property type="match status" value="1"/>
</dbReference>
<dbReference type="Gene3D" id="3.30.360.40">
    <property type="entry name" value="YwmB-like"/>
    <property type="match status" value="1"/>
</dbReference>
<dbReference type="EMBL" id="QOUX01000020">
    <property type="protein sequence ID" value="RXJ02916.1"/>
    <property type="molecule type" value="Genomic_DNA"/>
</dbReference>
<dbReference type="RefSeq" id="WP_129077151.1">
    <property type="nucleotide sequence ID" value="NZ_QOUX01000020.1"/>
</dbReference>
<keyword evidence="3" id="KW-1185">Reference proteome</keyword>
<keyword evidence="1" id="KW-1133">Transmembrane helix</keyword>
<dbReference type="InterPro" id="IPR036209">
    <property type="entry name" value="YwmB-like_sf"/>
</dbReference>
<keyword evidence="1" id="KW-0812">Transmembrane</keyword>